<organism evidence="1 2">
    <name type="scientific">Fulvivirga sediminis</name>
    <dbReference type="NCBI Taxonomy" id="2803949"/>
    <lineage>
        <taxon>Bacteria</taxon>
        <taxon>Pseudomonadati</taxon>
        <taxon>Bacteroidota</taxon>
        <taxon>Cytophagia</taxon>
        <taxon>Cytophagales</taxon>
        <taxon>Fulvivirgaceae</taxon>
        <taxon>Fulvivirga</taxon>
    </lineage>
</organism>
<evidence type="ECO:0000313" key="1">
    <source>
        <dbReference type="EMBL" id="MBL3657145.1"/>
    </source>
</evidence>
<dbReference type="Proteomes" id="UP000659388">
    <property type="component" value="Unassembled WGS sequence"/>
</dbReference>
<dbReference type="InterPro" id="IPR023214">
    <property type="entry name" value="HAD_sf"/>
</dbReference>
<dbReference type="AlphaFoldDB" id="A0A937K1A5"/>
<dbReference type="SUPFAM" id="SSF56784">
    <property type="entry name" value="HAD-like"/>
    <property type="match status" value="1"/>
</dbReference>
<gene>
    <name evidence="1" type="ORF">JL102_13440</name>
</gene>
<comment type="caution">
    <text evidence="1">The sequence shown here is derived from an EMBL/GenBank/DDBJ whole genome shotgun (WGS) entry which is preliminary data.</text>
</comment>
<protein>
    <submittedName>
        <fullName evidence="1">Haloacid dehalogenase-like hydrolase</fullName>
    </submittedName>
</protein>
<keyword evidence="1" id="KW-0378">Hydrolase</keyword>
<dbReference type="EMBL" id="JAESIY010000007">
    <property type="protein sequence ID" value="MBL3657145.1"/>
    <property type="molecule type" value="Genomic_DNA"/>
</dbReference>
<proteinExistence type="predicted"/>
<dbReference type="Pfam" id="PF12710">
    <property type="entry name" value="HAD"/>
    <property type="match status" value="1"/>
</dbReference>
<keyword evidence="2" id="KW-1185">Reference proteome</keyword>
<dbReference type="RefSeq" id="WP_202244938.1">
    <property type="nucleotide sequence ID" value="NZ_JAESIY010000007.1"/>
</dbReference>
<reference evidence="1" key="1">
    <citation type="submission" date="2021-01" db="EMBL/GenBank/DDBJ databases">
        <title>Fulvivirga kasyanovii gen. nov., sp nov., a novel member of the phylum Bacteroidetes isolated from seawater in a mussel farm.</title>
        <authorList>
            <person name="Zhao L.-H."/>
            <person name="Wang Z.-J."/>
        </authorList>
    </citation>
    <scope>NUCLEOTIDE SEQUENCE</scope>
    <source>
        <strain evidence="1">2943</strain>
    </source>
</reference>
<evidence type="ECO:0000313" key="2">
    <source>
        <dbReference type="Proteomes" id="UP000659388"/>
    </source>
</evidence>
<sequence>MTKIVVYDLNETLYHKSSKDEFFKFICYKKGYKLPHLFQLTALKFLNNIDVIGKTFFKENFYNYLDNMPPEKIEKYAEQFWGMEYPDYFHKSMVADIKKHHKEGTLVYIITGGFEVYTKYLEKILPVEVHGTRTSYKNGTYKVIGEACNGKAKVKRLNEVAPADYRLIKAYSDDKEPILYEAEKAYYVDDGEVMPLESASD</sequence>
<accession>A0A937K1A5</accession>
<dbReference type="Gene3D" id="3.40.50.1000">
    <property type="entry name" value="HAD superfamily/HAD-like"/>
    <property type="match status" value="1"/>
</dbReference>
<dbReference type="Gene3D" id="1.20.1440.100">
    <property type="entry name" value="SG protein - dephosphorylation function"/>
    <property type="match status" value="1"/>
</dbReference>
<dbReference type="InterPro" id="IPR036412">
    <property type="entry name" value="HAD-like_sf"/>
</dbReference>
<dbReference type="GO" id="GO:0016787">
    <property type="term" value="F:hydrolase activity"/>
    <property type="evidence" value="ECO:0007669"/>
    <property type="project" value="UniProtKB-KW"/>
</dbReference>
<name>A0A937K1A5_9BACT</name>